<organism evidence="7 8">
    <name type="scientific">Deinococcus taklimakanensis</name>
    <dbReference type="NCBI Taxonomy" id="536443"/>
    <lineage>
        <taxon>Bacteria</taxon>
        <taxon>Thermotogati</taxon>
        <taxon>Deinococcota</taxon>
        <taxon>Deinococci</taxon>
        <taxon>Deinococcales</taxon>
        <taxon>Deinococcaceae</taxon>
        <taxon>Deinococcus</taxon>
    </lineage>
</organism>
<evidence type="ECO:0000256" key="3">
    <source>
        <dbReference type="ARBA" id="ARBA00023002"/>
    </source>
</evidence>
<evidence type="ECO:0000256" key="4">
    <source>
        <dbReference type="ARBA" id="ARBA00023157"/>
    </source>
</evidence>
<dbReference type="SUPFAM" id="SSF52833">
    <property type="entry name" value="Thioredoxin-like"/>
    <property type="match status" value="1"/>
</dbReference>
<gene>
    <name evidence="7" type="ORF">ACFSR9_00330</name>
</gene>
<dbReference type="InterPro" id="IPR013766">
    <property type="entry name" value="Thioredoxin_domain"/>
</dbReference>
<accession>A0ABW5P0N3</accession>
<dbReference type="RefSeq" id="WP_386841943.1">
    <property type="nucleotide sequence ID" value="NZ_JBHUMK010000005.1"/>
</dbReference>
<dbReference type="PANTHER" id="PTHR13887">
    <property type="entry name" value="GLUTATHIONE S-TRANSFERASE KAPPA"/>
    <property type="match status" value="1"/>
</dbReference>
<dbReference type="PANTHER" id="PTHR13887:SF14">
    <property type="entry name" value="DISULFIDE BOND FORMATION PROTEIN D"/>
    <property type="match status" value="1"/>
</dbReference>
<name>A0ABW5P0N3_9DEIO</name>
<keyword evidence="8" id="KW-1185">Reference proteome</keyword>
<evidence type="ECO:0000313" key="8">
    <source>
        <dbReference type="Proteomes" id="UP001597475"/>
    </source>
</evidence>
<keyword evidence="4" id="KW-1015">Disulfide bond</keyword>
<protein>
    <submittedName>
        <fullName evidence="7">DsbA family protein</fullName>
    </submittedName>
</protein>
<evidence type="ECO:0000256" key="1">
    <source>
        <dbReference type="ARBA" id="ARBA00005791"/>
    </source>
</evidence>
<evidence type="ECO:0000256" key="2">
    <source>
        <dbReference type="ARBA" id="ARBA00022729"/>
    </source>
</evidence>
<dbReference type="Proteomes" id="UP001597475">
    <property type="component" value="Unassembled WGS sequence"/>
</dbReference>
<evidence type="ECO:0000313" key="7">
    <source>
        <dbReference type="EMBL" id="MFD2607888.1"/>
    </source>
</evidence>
<dbReference type="InterPro" id="IPR036249">
    <property type="entry name" value="Thioredoxin-like_sf"/>
</dbReference>
<keyword evidence="2" id="KW-0732">Signal</keyword>
<feature type="domain" description="Thioredoxin" evidence="6">
    <location>
        <begin position="20"/>
        <end position="218"/>
    </location>
</feature>
<evidence type="ECO:0000256" key="5">
    <source>
        <dbReference type="ARBA" id="ARBA00023284"/>
    </source>
</evidence>
<dbReference type="PROSITE" id="PS51352">
    <property type="entry name" value="THIOREDOXIN_2"/>
    <property type="match status" value="1"/>
</dbReference>
<comment type="caution">
    <text evidence="7">The sequence shown here is derived from an EMBL/GenBank/DDBJ whole genome shotgun (WGS) entry which is preliminary data.</text>
</comment>
<evidence type="ECO:0000259" key="6">
    <source>
        <dbReference type="PROSITE" id="PS51352"/>
    </source>
</evidence>
<keyword evidence="5" id="KW-0676">Redox-active center</keyword>
<sequence>MTRPRNRTPVILLALAALIALATILFVSATRRTTVTGPLPADAGQRLVRPDSPILGPEDAPVTVVEFFDPECEACRAVEPDVMALLEKYDGKVRLVARYFPLHANSVGAAGLIEAAAQEEEWKRWRAREYLFTRQPEWGEQQTPQTDLFLRYAGDLGLDVEHARKVMDSAEVRDLVERDRQDGVALGVGGTPTFFVNGEPLKELSMPALEAAIEAALP</sequence>
<comment type="similarity">
    <text evidence="1">Belongs to the thioredoxin family. DsbA subfamily.</text>
</comment>
<dbReference type="EMBL" id="JBHUMK010000005">
    <property type="protein sequence ID" value="MFD2607888.1"/>
    <property type="molecule type" value="Genomic_DNA"/>
</dbReference>
<reference evidence="8" key="1">
    <citation type="journal article" date="2019" name="Int. J. Syst. Evol. Microbiol.">
        <title>The Global Catalogue of Microorganisms (GCM) 10K type strain sequencing project: providing services to taxonomists for standard genome sequencing and annotation.</title>
        <authorList>
            <consortium name="The Broad Institute Genomics Platform"/>
            <consortium name="The Broad Institute Genome Sequencing Center for Infectious Disease"/>
            <person name="Wu L."/>
            <person name="Ma J."/>
        </authorList>
    </citation>
    <scope>NUCLEOTIDE SEQUENCE [LARGE SCALE GENOMIC DNA]</scope>
    <source>
        <strain evidence="8">KCTC 33842</strain>
    </source>
</reference>
<proteinExistence type="inferred from homology"/>
<dbReference type="Pfam" id="PF13462">
    <property type="entry name" value="Thioredoxin_4"/>
    <property type="match status" value="1"/>
</dbReference>
<dbReference type="Gene3D" id="3.40.30.10">
    <property type="entry name" value="Glutaredoxin"/>
    <property type="match status" value="1"/>
</dbReference>
<keyword evidence="3" id="KW-0560">Oxidoreductase</keyword>
<dbReference type="InterPro" id="IPR012336">
    <property type="entry name" value="Thioredoxin-like_fold"/>
</dbReference>